<comment type="caution">
    <text evidence="1">The sequence shown here is derived from an EMBL/GenBank/DDBJ whole genome shotgun (WGS) entry which is preliminary data.</text>
</comment>
<dbReference type="PROSITE" id="PS51257">
    <property type="entry name" value="PROKAR_LIPOPROTEIN"/>
    <property type="match status" value="1"/>
</dbReference>
<dbReference type="Proteomes" id="UP001155604">
    <property type="component" value="Unassembled WGS sequence"/>
</dbReference>
<accession>A0A9X3AXD1</accession>
<evidence type="ECO:0000313" key="2">
    <source>
        <dbReference type="Proteomes" id="UP001155604"/>
    </source>
</evidence>
<reference evidence="1" key="1">
    <citation type="journal article" date="2023" name="Int. J. Syst. Evol. Microbiol.">
        <title>&lt;i&gt;Shewanella septentrionalis&lt;/i&gt; sp. nov. and &lt;i&gt;Shewanella holmiensis&lt;/i&gt; sp. nov., isolated from Baltic Sea water and sediments.</title>
        <authorList>
            <person name="Martin-Rodriguez A.J."/>
            <person name="Thorell K."/>
            <person name="Joffre E."/>
            <person name="Jensie-Markopoulos S."/>
            <person name="Moore E.R.B."/>
            <person name="Sjoling A."/>
        </authorList>
    </citation>
    <scope>NUCLEOTIDE SEQUENCE</scope>
    <source>
        <strain evidence="1">SP1W3</strain>
    </source>
</reference>
<proteinExistence type="predicted"/>
<dbReference type="EMBL" id="JAMTCC010000002">
    <property type="protein sequence ID" value="MCT7944134.1"/>
    <property type="molecule type" value="Genomic_DNA"/>
</dbReference>
<dbReference type="InterPro" id="IPR021372">
    <property type="entry name" value="DUF2989"/>
</dbReference>
<name>A0A9X3AXD1_9GAMM</name>
<dbReference type="RefSeq" id="WP_261271631.1">
    <property type="nucleotide sequence ID" value="NZ_JAMTCC010000002.1"/>
</dbReference>
<gene>
    <name evidence="1" type="ORF">NE536_01965</name>
</gene>
<dbReference type="AlphaFoldDB" id="A0A9X3AXD1"/>
<evidence type="ECO:0000313" key="1">
    <source>
        <dbReference type="EMBL" id="MCT7944134.1"/>
    </source>
</evidence>
<organism evidence="1 2">
    <name type="scientific">Shewanella septentrionalis</name>
    <dbReference type="NCBI Taxonomy" id="2952223"/>
    <lineage>
        <taxon>Bacteria</taxon>
        <taxon>Pseudomonadati</taxon>
        <taxon>Pseudomonadota</taxon>
        <taxon>Gammaproteobacteria</taxon>
        <taxon>Alteromonadales</taxon>
        <taxon>Shewanellaceae</taxon>
        <taxon>Shewanella</taxon>
    </lineage>
</organism>
<dbReference type="Pfam" id="PF11207">
    <property type="entry name" value="DUF2989"/>
    <property type="match status" value="1"/>
</dbReference>
<protein>
    <submittedName>
        <fullName evidence="1">DUF2989 domain-containing protein</fullName>
    </submittedName>
</protein>
<sequence length="310" mass="35229">MRQNLVIITSFTFGMSLFGLFGCDNGRNISAICKNNPEICADLHKDGWCLAEKTKLIQNRYELKDNENPTGKQLYLQLTYLEDYSRCIELASGVQHIIHTNRTADRARAFRLSTQNLSLLQDQTRERQDPFMSYYQWTRFGDTAALNRLLEHENAGEVTDPFLLAQVATYYSNRNAIKAQQLYLKVFAEIQYDDFDVNWLLGLASAYRQQQLFDKAYMLTKANLLLTQQKYSEEKMLALLGGNKTLATELDLKAQALIDALKNGTYPQSPVRQWLDPQAVDKAPTATEAVPPALVEETDSATDGKMFAIL</sequence>
<keyword evidence="2" id="KW-1185">Reference proteome</keyword>